<comment type="caution">
    <text evidence="8">The sequence shown here is derived from an EMBL/GenBank/DDBJ whole genome shotgun (WGS) entry which is preliminary data.</text>
</comment>
<evidence type="ECO:0000256" key="3">
    <source>
        <dbReference type="ARBA" id="ARBA00022692"/>
    </source>
</evidence>
<dbReference type="PANTHER" id="PTHR11266">
    <property type="entry name" value="PEROXISOMAL MEMBRANE PROTEIN 2, PXMP2 MPV17"/>
    <property type="match status" value="1"/>
</dbReference>
<dbReference type="EMBL" id="BSDZ01000011">
    <property type="protein sequence ID" value="GLI62200.1"/>
    <property type="molecule type" value="Genomic_DNA"/>
</dbReference>
<keyword evidence="9" id="KW-1185">Reference proteome</keyword>
<proteinExistence type="inferred from homology"/>
<reference evidence="8 9" key="1">
    <citation type="journal article" date="2023" name="IScience">
        <title>Expanded male sex-determining region conserved during the evolution of homothallism in the green alga Volvox.</title>
        <authorList>
            <person name="Yamamoto K."/>
            <person name="Matsuzaki R."/>
            <person name="Mahakham W."/>
            <person name="Heman W."/>
            <person name="Sekimoto H."/>
            <person name="Kawachi M."/>
            <person name="Minakuchi Y."/>
            <person name="Toyoda A."/>
            <person name="Nozaki H."/>
        </authorList>
    </citation>
    <scope>NUCLEOTIDE SEQUENCE [LARGE SCALE GENOMIC DNA]</scope>
    <source>
        <strain evidence="8 9">NIES-4468</strain>
    </source>
</reference>
<dbReference type="InterPro" id="IPR007248">
    <property type="entry name" value="Mpv17_PMP22"/>
</dbReference>
<feature type="region of interest" description="Disordered" evidence="7">
    <location>
        <begin position="231"/>
        <end position="265"/>
    </location>
</feature>
<keyword evidence="3" id="KW-0812">Transmembrane</keyword>
<accession>A0ABQ5RX89</accession>
<keyword evidence="4" id="KW-1133">Transmembrane helix</keyword>
<evidence type="ECO:0000256" key="4">
    <source>
        <dbReference type="ARBA" id="ARBA00022989"/>
    </source>
</evidence>
<keyword evidence="5" id="KW-0472">Membrane</keyword>
<dbReference type="Proteomes" id="UP001165090">
    <property type="component" value="Unassembled WGS sequence"/>
</dbReference>
<evidence type="ECO:0000313" key="8">
    <source>
        <dbReference type="EMBL" id="GLI62200.1"/>
    </source>
</evidence>
<evidence type="ECO:0000256" key="7">
    <source>
        <dbReference type="SAM" id="MobiDB-lite"/>
    </source>
</evidence>
<feature type="compositionally biased region" description="Gly residues" evidence="7">
    <location>
        <begin position="242"/>
        <end position="261"/>
    </location>
</feature>
<evidence type="ECO:0000256" key="5">
    <source>
        <dbReference type="ARBA" id="ARBA00023136"/>
    </source>
</evidence>
<evidence type="ECO:0000256" key="1">
    <source>
        <dbReference type="ARBA" id="ARBA00004141"/>
    </source>
</evidence>
<name>A0ABQ5RX89_9CHLO</name>
<organism evidence="8 9">
    <name type="scientific">Volvox africanus</name>
    <dbReference type="NCBI Taxonomy" id="51714"/>
    <lineage>
        <taxon>Eukaryota</taxon>
        <taxon>Viridiplantae</taxon>
        <taxon>Chlorophyta</taxon>
        <taxon>core chlorophytes</taxon>
        <taxon>Chlorophyceae</taxon>
        <taxon>CS clade</taxon>
        <taxon>Chlamydomonadales</taxon>
        <taxon>Volvocaceae</taxon>
        <taxon>Volvox</taxon>
    </lineage>
</organism>
<evidence type="ECO:0000256" key="2">
    <source>
        <dbReference type="ARBA" id="ARBA00006824"/>
    </source>
</evidence>
<sequence>REPRLILRSSRRVPLLLAYYALQPLTPFWYHYCAPSLVSFWSFYCASLESHPLLTKITTGIVGTILGDYIAQKLSHQNQVRDAQLHGKPAPSFVFDVVRTSRLVIYGALVGTPVGHAWFQVLDTHIMPEAMKSAQAVLTKMSMDQLLMCPATTALFFLVMRCWEGHPNDAVAYMRGKIWPTLKANYVLWPLAHIINFAFVPPSQRILYCNAVGVIWTIILSTIWSEKTPPAPSSISIQSGNRGPGPAAGSGTGPLPGGSWGGSQPAWGAGMNTEQSSVPQHFHGAFTPGIASGATDVSGTSCGFGGDQQQPLSGGKGVVQPKILAALFMRSAHWDTKSKDG</sequence>
<dbReference type="PANTHER" id="PTHR11266:SF17">
    <property type="entry name" value="PROTEIN MPV17"/>
    <property type="match status" value="1"/>
</dbReference>
<comment type="similarity">
    <text evidence="2 6">Belongs to the peroxisomal membrane protein PXMP2/4 family.</text>
</comment>
<gene>
    <name evidence="8" type="ORF">VaNZ11_004791</name>
</gene>
<protein>
    <submittedName>
        <fullName evidence="8">Uncharacterized protein</fullName>
    </submittedName>
</protein>
<evidence type="ECO:0000256" key="6">
    <source>
        <dbReference type="RuleBase" id="RU363053"/>
    </source>
</evidence>
<feature type="non-terminal residue" evidence="8">
    <location>
        <position position="1"/>
    </location>
</feature>
<dbReference type="Pfam" id="PF04117">
    <property type="entry name" value="Mpv17_PMP22"/>
    <property type="match status" value="1"/>
</dbReference>
<evidence type="ECO:0000313" key="9">
    <source>
        <dbReference type="Proteomes" id="UP001165090"/>
    </source>
</evidence>
<comment type="subcellular location">
    <subcellularLocation>
        <location evidence="1">Membrane</location>
        <topology evidence="1">Multi-pass membrane protein</topology>
    </subcellularLocation>
</comment>